<sequence>MRDLKFSSILVRIAAIIAVGLVYLYVEYAEYRTALSNQKLAVAQQLAVIKSDIEARLQNNIELVKGLATYVIVNPDLGQDEFSLYAQKLLTSESNIRVLAASNAYIVTHLYPFEGNEKVFGMDYRELEDQLPSIELALEIQKAVVSGPVELVQGGQALIVRLPISIDEKNWGIISVVIDYDDFIAQLELNTHPDLHIGIKGRHALGIDGEVFFGSKTLFDDSKVTTDIHLPYGNWIVSANPKEGWEQLRFHPSYFISALVIWLFIYYNMLLMLRNEKLAAESRQSLQASERKFRQFFNLNNAVMLMVDEAGKVIDANKAAKDFYGFDKSALLSRSLGDLRHFVGSSTKENTIESASIYNDVHLTVDGTVKDVEVFSTPIELAGEMSTSLIVNDLSEKRQHEQNWKLYEQVFNYAQEGMFITNSDLQVVSINPAFERITGIHRQEILQQQPNMFRNADRSQHFYEMVFPILKKRGNWRGELWFSGQPYEDFPLLFSINAVKNSKETIINYVAVFSDISQQKAVETQLENLAHFDSLTGLPNRFMLAKKLEFAIQGDDNFGKNFALMFLDLDRFKVINDSLGHKAGDELLMIVSRRFKEIIGSENTLARLGGDEFVVLIENCRQDEEKLQVMAESLCDAARLPFQIADELEVNIGLSIGISQYPKDASCSSELLRCADAAMYKAKKSLMDDVVFYSQDISDDAAALLTISSELKQAKAQDQFELLLQPQVNIVSNQVVGAEALVRWHHPKRGFLTPDRFIPLAESTGSIRFVTEWVFQHAIRIIQNWREQGAEMTLSINVSAMELSNRKLFNRIAQAVKLDPTIASAITIEIVESAIVENIEFTKVLLADLRAMGFKIAIDDFGIGFSSLSYLSRLSVDILKIDRAFVNKMEFEKDLAIVRSIIGLAKNFNLSVIAEGIETQEQARTLSSLNCTKAQGYLFSKPISVDQFNKQYLDK</sequence>
<dbReference type="GO" id="GO:0003824">
    <property type="term" value="F:catalytic activity"/>
    <property type="evidence" value="ECO:0007669"/>
    <property type="project" value="UniProtKB-ARBA"/>
</dbReference>
<dbReference type="Pfam" id="PF03924">
    <property type="entry name" value="CHASE"/>
    <property type="match status" value="1"/>
</dbReference>
<name>A0AAW8QYA5_9ALTE</name>
<dbReference type="PROSITE" id="PS50839">
    <property type="entry name" value="CHASE"/>
    <property type="match status" value="1"/>
</dbReference>
<dbReference type="InterPro" id="IPR001633">
    <property type="entry name" value="EAL_dom"/>
</dbReference>
<dbReference type="CDD" id="cd01949">
    <property type="entry name" value="GGDEF"/>
    <property type="match status" value="1"/>
</dbReference>
<proteinExistence type="predicted"/>
<dbReference type="InterPro" id="IPR000700">
    <property type="entry name" value="PAS-assoc_C"/>
</dbReference>
<evidence type="ECO:0000259" key="10">
    <source>
        <dbReference type="PROSITE" id="PS50887"/>
    </source>
</evidence>
<keyword evidence="3 5" id="KW-1133">Transmembrane helix</keyword>
<evidence type="ECO:0000259" key="8">
    <source>
        <dbReference type="PROSITE" id="PS50839"/>
    </source>
</evidence>
<dbReference type="Proteomes" id="UP001249020">
    <property type="component" value="Unassembled WGS sequence"/>
</dbReference>
<dbReference type="SUPFAM" id="SSF55073">
    <property type="entry name" value="Nucleotide cyclase"/>
    <property type="match status" value="1"/>
</dbReference>
<feature type="domain" description="CHASE" evidence="8">
    <location>
        <begin position="105"/>
        <end position="188"/>
    </location>
</feature>
<dbReference type="Gene3D" id="3.30.450.20">
    <property type="entry name" value="PAS domain"/>
    <property type="match status" value="2"/>
</dbReference>
<dbReference type="InterPro" id="IPR035919">
    <property type="entry name" value="EAL_sf"/>
</dbReference>
<dbReference type="Pfam" id="PF00990">
    <property type="entry name" value="GGDEF"/>
    <property type="match status" value="1"/>
</dbReference>
<dbReference type="InterPro" id="IPR006189">
    <property type="entry name" value="CHASE_dom"/>
</dbReference>
<dbReference type="PROSITE" id="PS50113">
    <property type="entry name" value="PAC"/>
    <property type="match status" value="1"/>
</dbReference>
<dbReference type="PANTHER" id="PTHR44757">
    <property type="entry name" value="DIGUANYLATE CYCLASE DGCP"/>
    <property type="match status" value="1"/>
</dbReference>
<dbReference type="InterPro" id="IPR029787">
    <property type="entry name" value="Nucleotide_cyclase"/>
</dbReference>
<dbReference type="SMART" id="SM00267">
    <property type="entry name" value="GGDEF"/>
    <property type="match status" value="1"/>
</dbReference>
<feature type="domain" description="GGDEF" evidence="10">
    <location>
        <begin position="560"/>
        <end position="695"/>
    </location>
</feature>
<feature type="domain" description="EAL" evidence="9">
    <location>
        <begin position="704"/>
        <end position="955"/>
    </location>
</feature>
<evidence type="ECO:0000313" key="12">
    <source>
        <dbReference type="Proteomes" id="UP001249020"/>
    </source>
</evidence>
<protein>
    <submittedName>
        <fullName evidence="11">EAL domain-containing protein</fullName>
    </submittedName>
</protein>
<keyword evidence="12" id="KW-1185">Reference proteome</keyword>
<reference evidence="11 12" key="1">
    <citation type="submission" date="2023-09" db="EMBL/GenBank/DDBJ databases">
        <authorList>
            <person name="Rey-Velasco X."/>
        </authorList>
    </citation>
    <scope>NUCLEOTIDE SEQUENCE [LARGE SCALE GENOMIC DNA]</scope>
    <source>
        <strain evidence="11 12">W409</strain>
    </source>
</reference>
<comment type="subcellular location">
    <subcellularLocation>
        <location evidence="1">Membrane</location>
    </subcellularLocation>
</comment>
<gene>
    <name evidence="11" type="ORF">RM544_00080</name>
</gene>
<feature type="domain" description="PAS" evidence="6">
    <location>
        <begin position="403"/>
        <end position="468"/>
    </location>
</feature>
<evidence type="ECO:0000256" key="1">
    <source>
        <dbReference type="ARBA" id="ARBA00004370"/>
    </source>
</evidence>
<dbReference type="SMART" id="SM01079">
    <property type="entry name" value="CHASE"/>
    <property type="match status" value="1"/>
</dbReference>
<dbReference type="CDD" id="cd01948">
    <property type="entry name" value="EAL"/>
    <property type="match status" value="1"/>
</dbReference>
<dbReference type="GO" id="GO:0007165">
    <property type="term" value="P:signal transduction"/>
    <property type="evidence" value="ECO:0007669"/>
    <property type="project" value="UniProtKB-ARBA"/>
</dbReference>
<feature type="transmembrane region" description="Helical" evidence="5">
    <location>
        <begin position="254"/>
        <end position="273"/>
    </location>
</feature>
<dbReference type="Pfam" id="PF13426">
    <property type="entry name" value="PAS_9"/>
    <property type="match status" value="2"/>
</dbReference>
<evidence type="ECO:0000256" key="4">
    <source>
        <dbReference type="ARBA" id="ARBA00023136"/>
    </source>
</evidence>
<dbReference type="EMBL" id="JAVRIE010000001">
    <property type="protein sequence ID" value="MDT0580928.1"/>
    <property type="molecule type" value="Genomic_DNA"/>
</dbReference>
<dbReference type="GO" id="GO:0016020">
    <property type="term" value="C:membrane"/>
    <property type="evidence" value="ECO:0007669"/>
    <property type="project" value="UniProtKB-SubCell"/>
</dbReference>
<dbReference type="PANTHER" id="PTHR44757:SF2">
    <property type="entry name" value="BIOFILM ARCHITECTURE MAINTENANCE PROTEIN MBAA"/>
    <property type="match status" value="1"/>
</dbReference>
<accession>A0AAW8QYA5</accession>
<evidence type="ECO:0000256" key="3">
    <source>
        <dbReference type="ARBA" id="ARBA00022989"/>
    </source>
</evidence>
<dbReference type="NCBIfam" id="TIGR00254">
    <property type="entry name" value="GGDEF"/>
    <property type="match status" value="1"/>
</dbReference>
<dbReference type="PROSITE" id="PS50883">
    <property type="entry name" value="EAL"/>
    <property type="match status" value="1"/>
</dbReference>
<dbReference type="InterPro" id="IPR042240">
    <property type="entry name" value="CHASE_sf"/>
</dbReference>
<dbReference type="InterPro" id="IPR000014">
    <property type="entry name" value="PAS"/>
</dbReference>
<keyword evidence="4 5" id="KW-0472">Membrane</keyword>
<dbReference type="InterPro" id="IPR052155">
    <property type="entry name" value="Biofilm_reg_signaling"/>
</dbReference>
<dbReference type="SMART" id="SM00052">
    <property type="entry name" value="EAL"/>
    <property type="match status" value="1"/>
</dbReference>
<organism evidence="11 12">
    <name type="scientific">Brumicola blandensis</name>
    <dbReference type="NCBI Taxonomy" id="3075611"/>
    <lineage>
        <taxon>Bacteria</taxon>
        <taxon>Pseudomonadati</taxon>
        <taxon>Pseudomonadota</taxon>
        <taxon>Gammaproteobacteria</taxon>
        <taxon>Alteromonadales</taxon>
        <taxon>Alteromonadaceae</taxon>
        <taxon>Brumicola</taxon>
    </lineage>
</organism>
<dbReference type="SMART" id="SM00091">
    <property type="entry name" value="PAS"/>
    <property type="match status" value="2"/>
</dbReference>
<dbReference type="Gene3D" id="3.20.20.450">
    <property type="entry name" value="EAL domain"/>
    <property type="match status" value="1"/>
</dbReference>
<dbReference type="SUPFAM" id="SSF55785">
    <property type="entry name" value="PYP-like sensor domain (PAS domain)"/>
    <property type="match status" value="2"/>
</dbReference>
<feature type="domain" description="PAC" evidence="7">
    <location>
        <begin position="476"/>
        <end position="528"/>
    </location>
</feature>
<comment type="caution">
    <text evidence="11">The sequence shown here is derived from an EMBL/GenBank/DDBJ whole genome shotgun (WGS) entry which is preliminary data.</text>
</comment>
<dbReference type="RefSeq" id="WP_311359745.1">
    <property type="nucleotide sequence ID" value="NZ_JAVRIE010000001.1"/>
</dbReference>
<dbReference type="InterPro" id="IPR000160">
    <property type="entry name" value="GGDEF_dom"/>
</dbReference>
<dbReference type="InterPro" id="IPR043128">
    <property type="entry name" value="Rev_trsase/Diguanyl_cyclase"/>
</dbReference>
<dbReference type="Pfam" id="PF00563">
    <property type="entry name" value="EAL"/>
    <property type="match status" value="1"/>
</dbReference>
<feature type="transmembrane region" description="Helical" evidence="5">
    <location>
        <begin position="6"/>
        <end position="26"/>
    </location>
</feature>
<dbReference type="SUPFAM" id="SSF141868">
    <property type="entry name" value="EAL domain-like"/>
    <property type="match status" value="1"/>
</dbReference>
<dbReference type="PROSITE" id="PS50112">
    <property type="entry name" value="PAS"/>
    <property type="match status" value="2"/>
</dbReference>
<dbReference type="InterPro" id="IPR035965">
    <property type="entry name" value="PAS-like_dom_sf"/>
</dbReference>
<dbReference type="Gene3D" id="3.30.450.350">
    <property type="entry name" value="CHASE domain"/>
    <property type="match status" value="1"/>
</dbReference>
<evidence type="ECO:0000259" key="7">
    <source>
        <dbReference type="PROSITE" id="PS50113"/>
    </source>
</evidence>
<keyword evidence="2 5" id="KW-0812">Transmembrane</keyword>
<evidence type="ECO:0000259" key="9">
    <source>
        <dbReference type="PROSITE" id="PS50883"/>
    </source>
</evidence>
<evidence type="ECO:0000259" key="6">
    <source>
        <dbReference type="PROSITE" id="PS50112"/>
    </source>
</evidence>
<feature type="domain" description="PAS" evidence="6">
    <location>
        <begin position="289"/>
        <end position="368"/>
    </location>
</feature>
<dbReference type="PROSITE" id="PS50887">
    <property type="entry name" value="GGDEF"/>
    <property type="match status" value="1"/>
</dbReference>
<evidence type="ECO:0000256" key="5">
    <source>
        <dbReference type="SAM" id="Phobius"/>
    </source>
</evidence>
<evidence type="ECO:0000256" key="2">
    <source>
        <dbReference type="ARBA" id="ARBA00022692"/>
    </source>
</evidence>
<dbReference type="CDD" id="cd00130">
    <property type="entry name" value="PAS"/>
    <property type="match status" value="2"/>
</dbReference>
<dbReference type="Gene3D" id="3.30.70.270">
    <property type="match status" value="1"/>
</dbReference>
<evidence type="ECO:0000313" key="11">
    <source>
        <dbReference type="EMBL" id="MDT0580928.1"/>
    </source>
</evidence>
<dbReference type="NCBIfam" id="TIGR00229">
    <property type="entry name" value="sensory_box"/>
    <property type="match status" value="2"/>
</dbReference>
<dbReference type="AlphaFoldDB" id="A0AAW8QYA5"/>